<dbReference type="RefSeq" id="WP_035505613.1">
    <property type="nucleotide sequence ID" value="NZ_CCDH010000002.1"/>
</dbReference>
<keyword evidence="1" id="KW-0812">Transmembrane</keyword>
<dbReference type="InterPro" id="IPR025620">
    <property type="entry name" value="YlaH"/>
</dbReference>
<name>A0A024P2R7_9BACI</name>
<evidence type="ECO:0008006" key="4">
    <source>
        <dbReference type="Google" id="ProtNLM"/>
    </source>
</evidence>
<sequence>MNDMSTLPVPTDLWPVADFFFRGFGSEVNLNDESEVSMLFRSFMLLYLTTVILAILTFKLGFARKLPLMKTIVVYGVLIIGTFVLTLILGLNLPIPESLFVAALILGIYRLRLHKERGARQQNQSS</sequence>
<organism evidence="2 3">
    <name type="scientific">Halobacillus karajensis</name>
    <dbReference type="NCBI Taxonomy" id="195088"/>
    <lineage>
        <taxon>Bacteria</taxon>
        <taxon>Bacillati</taxon>
        <taxon>Bacillota</taxon>
        <taxon>Bacilli</taxon>
        <taxon>Bacillales</taxon>
        <taxon>Bacillaceae</taxon>
        <taxon>Halobacillus</taxon>
    </lineage>
</organism>
<dbReference type="EMBL" id="CCDI010000001">
    <property type="protein sequence ID" value="CDQ22348.1"/>
    <property type="molecule type" value="Genomic_DNA"/>
</dbReference>
<evidence type="ECO:0000256" key="1">
    <source>
        <dbReference type="SAM" id="Phobius"/>
    </source>
</evidence>
<dbReference type="Pfam" id="PF14036">
    <property type="entry name" value="YlaH"/>
    <property type="match status" value="1"/>
</dbReference>
<dbReference type="AlphaFoldDB" id="A0A024P2R7"/>
<dbReference type="Proteomes" id="UP000028868">
    <property type="component" value="Unassembled WGS sequence"/>
</dbReference>
<gene>
    <name evidence="2" type="ORF">BN983_00556</name>
</gene>
<evidence type="ECO:0000313" key="2">
    <source>
        <dbReference type="EMBL" id="CDQ22348.1"/>
    </source>
</evidence>
<reference evidence="3" key="1">
    <citation type="submission" date="2014-03" db="EMBL/GenBank/DDBJ databases">
        <authorList>
            <person name="Urmite Genomes U."/>
        </authorList>
    </citation>
    <scope>NUCLEOTIDE SEQUENCE [LARGE SCALE GENOMIC DNA]</scope>
    <source>
        <strain evidence="3">HD-03</strain>
    </source>
</reference>
<feature type="transmembrane region" description="Helical" evidence="1">
    <location>
        <begin position="95"/>
        <end position="113"/>
    </location>
</feature>
<proteinExistence type="predicted"/>
<keyword evidence="3" id="KW-1185">Reference proteome</keyword>
<reference evidence="2 3" key="2">
    <citation type="submission" date="2014-05" db="EMBL/GenBank/DDBJ databases">
        <title>Draft genome sequence of Halobacillus karajensis HK-03.</title>
        <authorList>
            <person name="Khelaifia S."/>
            <person name="Croce O."/>
            <person name="Lagier J.C."/>
            <person name="Raoult D."/>
        </authorList>
    </citation>
    <scope>NUCLEOTIDE SEQUENCE [LARGE SCALE GENOMIC DNA]</scope>
    <source>
        <strain evidence="2 3">HD-03</strain>
    </source>
</reference>
<feature type="transmembrane region" description="Helical" evidence="1">
    <location>
        <begin position="72"/>
        <end position="89"/>
    </location>
</feature>
<protein>
    <recommendedName>
        <fullName evidence="4">YlaH-like protein</fullName>
    </recommendedName>
</protein>
<feature type="transmembrane region" description="Helical" evidence="1">
    <location>
        <begin position="38"/>
        <end position="60"/>
    </location>
</feature>
<accession>A0A024P2R7</accession>
<keyword evidence="1" id="KW-1133">Transmembrane helix</keyword>
<evidence type="ECO:0000313" key="3">
    <source>
        <dbReference type="Proteomes" id="UP000028868"/>
    </source>
</evidence>
<keyword evidence="1" id="KW-0472">Membrane</keyword>
<comment type="caution">
    <text evidence="2">The sequence shown here is derived from an EMBL/GenBank/DDBJ whole genome shotgun (WGS) entry which is preliminary data.</text>
</comment>